<dbReference type="PANTHER" id="PTHR10286">
    <property type="entry name" value="INORGANIC PYROPHOSPHATASE"/>
    <property type="match status" value="1"/>
</dbReference>
<accession>A0A2T2XC16</accession>
<feature type="binding site" evidence="7">
    <location>
        <position position="126"/>
    </location>
    <ligand>
        <name>substrate</name>
    </ligand>
</feature>
<dbReference type="CDD" id="cd00412">
    <property type="entry name" value="pyrophosphatase"/>
    <property type="match status" value="1"/>
</dbReference>
<comment type="subcellular location">
    <subcellularLocation>
        <location evidence="7">Cytoplasm</location>
    </subcellularLocation>
</comment>
<evidence type="ECO:0000256" key="7">
    <source>
        <dbReference type="HAMAP-Rule" id="MF_00209"/>
    </source>
</evidence>
<dbReference type="Pfam" id="PF00719">
    <property type="entry name" value="Pyrophosphatase"/>
    <property type="match status" value="1"/>
</dbReference>
<dbReference type="EC" id="3.6.1.1" evidence="7"/>
<evidence type="ECO:0000256" key="6">
    <source>
        <dbReference type="ARBA" id="ARBA00047820"/>
    </source>
</evidence>
<dbReference type="Proteomes" id="UP000242972">
    <property type="component" value="Unassembled WGS sequence"/>
</dbReference>
<keyword evidence="3 7" id="KW-0479">Metal-binding</keyword>
<gene>
    <name evidence="7" type="primary">ppa</name>
    <name evidence="8" type="ORF">C7B46_16305</name>
</gene>
<dbReference type="InterPro" id="IPR008162">
    <property type="entry name" value="Pyrophosphatase"/>
</dbReference>
<keyword evidence="2 7" id="KW-0963">Cytoplasm</keyword>
<dbReference type="FunFam" id="3.90.80.10:FF:000003">
    <property type="entry name" value="Inorganic pyrophosphatase"/>
    <property type="match status" value="1"/>
</dbReference>
<evidence type="ECO:0000256" key="2">
    <source>
        <dbReference type="ARBA" id="ARBA00022490"/>
    </source>
</evidence>
<comment type="caution">
    <text evidence="8">The sequence shown here is derived from an EMBL/GenBank/DDBJ whole genome shotgun (WGS) entry which is preliminary data.</text>
</comment>
<evidence type="ECO:0000256" key="1">
    <source>
        <dbReference type="ARBA" id="ARBA00001946"/>
    </source>
</evidence>
<evidence type="ECO:0000256" key="4">
    <source>
        <dbReference type="ARBA" id="ARBA00022801"/>
    </source>
</evidence>
<feature type="binding site" evidence="7">
    <location>
        <position position="57"/>
    </location>
    <ligand>
        <name>Mg(2+)</name>
        <dbReference type="ChEBI" id="CHEBI:18420"/>
        <label>1</label>
    </ligand>
</feature>
<comment type="subunit">
    <text evidence="7">Homohexamer.</text>
</comment>
<dbReference type="AlphaFoldDB" id="A0A2T2XC16"/>
<feature type="binding site" evidence="7">
    <location>
        <position position="42"/>
    </location>
    <ligand>
        <name>substrate</name>
    </ligand>
</feature>
<comment type="catalytic activity">
    <reaction evidence="6 7">
        <text>diphosphate + H2O = 2 phosphate + H(+)</text>
        <dbReference type="Rhea" id="RHEA:24576"/>
        <dbReference type="ChEBI" id="CHEBI:15377"/>
        <dbReference type="ChEBI" id="CHEBI:15378"/>
        <dbReference type="ChEBI" id="CHEBI:33019"/>
        <dbReference type="ChEBI" id="CHEBI:43474"/>
        <dbReference type="EC" id="3.6.1.1"/>
    </reaction>
</comment>
<dbReference type="GO" id="GO:0004427">
    <property type="term" value="F:inorganic diphosphate phosphatase activity"/>
    <property type="evidence" value="ECO:0007669"/>
    <property type="project" value="UniProtKB-UniRule"/>
</dbReference>
<comment type="function">
    <text evidence="7">Catalyzes the hydrolysis of inorganic pyrophosphate (PPi) forming two phosphate ions.</text>
</comment>
<keyword evidence="4 7" id="KW-0378">Hydrolase</keyword>
<dbReference type="GO" id="GO:0006796">
    <property type="term" value="P:phosphate-containing compound metabolic process"/>
    <property type="evidence" value="ECO:0007669"/>
    <property type="project" value="InterPro"/>
</dbReference>
<dbReference type="EMBL" id="PXYW01000056">
    <property type="protein sequence ID" value="PSR32002.1"/>
    <property type="molecule type" value="Genomic_DNA"/>
</dbReference>
<organism evidence="8 9">
    <name type="scientific">Sulfobacillus benefaciens</name>
    <dbReference type="NCBI Taxonomy" id="453960"/>
    <lineage>
        <taxon>Bacteria</taxon>
        <taxon>Bacillati</taxon>
        <taxon>Bacillota</taxon>
        <taxon>Clostridia</taxon>
        <taxon>Eubacteriales</taxon>
        <taxon>Clostridiales Family XVII. Incertae Sedis</taxon>
        <taxon>Sulfobacillus</taxon>
    </lineage>
</organism>
<dbReference type="HAMAP" id="MF_00209">
    <property type="entry name" value="Inorganic_PPase"/>
    <property type="match status" value="1"/>
</dbReference>
<evidence type="ECO:0000313" key="9">
    <source>
        <dbReference type="Proteomes" id="UP000242972"/>
    </source>
</evidence>
<feature type="binding site" evidence="7">
    <location>
        <position position="57"/>
    </location>
    <ligand>
        <name>Mg(2+)</name>
        <dbReference type="ChEBI" id="CHEBI:18420"/>
        <label>2</label>
    </ligand>
</feature>
<dbReference type="SUPFAM" id="SSF50324">
    <property type="entry name" value="Inorganic pyrophosphatase"/>
    <property type="match status" value="1"/>
</dbReference>
<reference evidence="8 9" key="1">
    <citation type="journal article" date="2014" name="BMC Genomics">
        <title>Comparison of environmental and isolate Sulfobacillus genomes reveals diverse carbon, sulfur, nitrogen, and hydrogen metabolisms.</title>
        <authorList>
            <person name="Justice N.B."/>
            <person name="Norman A."/>
            <person name="Brown C.T."/>
            <person name="Singh A."/>
            <person name="Thomas B.C."/>
            <person name="Banfield J.F."/>
        </authorList>
    </citation>
    <scope>NUCLEOTIDE SEQUENCE [LARGE SCALE GENOMIC DNA]</scope>
    <source>
        <strain evidence="8">AMDSBA4</strain>
    </source>
</reference>
<keyword evidence="5 7" id="KW-0460">Magnesium</keyword>
<feature type="binding site" evidence="7">
    <location>
        <position position="52"/>
    </location>
    <ligand>
        <name>Mg(2+)</name>
        <dbReference type="ChEBI" id="CHEBI:18420"/>
        <label>1</label>
    </ligand>
</feature>
<sequence>MEVDVTIEIPQGSQNKYEVDHETGRIKLDRVLHSPFHYPVEYGFVENTLSEDGDPIDVMVLTSFPTFPGCVIRGRIVGLLEMTDDKGVDNKILAVAVDDPRFNHIKDLDSVNQHTLKEIAHFFSTYKQLEGKAVTIGGWLPKEHGERVLQECVARFQPH</sequence>
<comment type="cofactor">
    <cofactor evidence="1 7">
        <name>Mg(2+)</name>
        <dbReference type="ChEBI" id="CHEBI:18420"/>
    </cofactor>
</comment>
<protein>
    <recommendedName>
        <fullName evidence="7">Inorganic pyrophosphatase</fullName>
        <ecNumber evidence="7">3.6.1.1</ecNumber>
    </recommendedName>
    <alternativeName>
        <fullName evidence="7">Pyrophosphate phospho-hydrolase</fullName>
        <shortName evidence="7">PPase</shortName>
    </alternativeName>
</protein>
<dbReference type="GO" id="GO:0000287">
    <property type="term" value="F:magnesium ion binding"/>
    <property type="evidence" value="ECO:0007669"/>
    <property type="project" value="UniProtKB-UniRule"/>
</dbReference>
<feature type="binding site" evidence="7">
    <location>
        <position position="30"/>
    </location>
    <ligand>
        <name>substrate</name>
    </ligand>
</feature>
<evidence type="ECO:0000313" key="8">
    <source>
        <dbReference type="EMBL" id="PSR32002.1"/>
    </source>
</evidence>
<feature type="binding site" evidence="7">
    <location>
        <position position="89"/>
    </location>
    <ligand>
        <name>Mg(2+)</name>
        <dbReference type="ChEBI" id="CHEBI:18420"/>
        <label>1</label>
    </ligand>
</feature>
<dbReference type="InterPro" id="IPR036649">
    <property type="entry name" value="Pyrophosphatase_sf"/>
</dbReference>
<evidence type="ECO:0000256" key="3">
    <source>
        <dbReference type="ARBA" id="ARBA00022723"/>
    </source>
</evidence>
<dbReference type="Gene3D" id="3.90.80.10">
    <property type="entry name" value="Inorganic pyrophosphatase"/>
    <property type="match status" value="1"/>
</dbReference>
<comment type="similarity">
    <text evidence="7">Belongs to the PPase family.</text>
</comment>
<feature type="binding site" evidence="7">
    <location>
        <position position="16"/>
    </location>
    <ligand>
        <name>substrate</name>
    </ligand>
</feature>
<evidence type="ECO:0000256" key="5">
    <source>
        <dbReference type="ARBA" id="ARBA00022842"/>
    </source>
</evidence>
<dbReference type="PROSITE" id="PS00387">
    <property type="entry name" value="PPASE"/>
    <property type="match status" value="1"/>
</dbReference>
<name>A0A2T2XC16_9FIRM</name>
<proteinExistence type="inferred from homology"/>
<dbReference type="GO" id="GO:0005737">
    <property type="term" value="C:cytoplasm"/>
    <property type="evidence" value="ECO:0007669"/>
    <property type="project" value="UniProtKB-SubCell"/>
</dbReference>